<dbReference type="Gene3D" id="2.40.100.10">
    <property type="entry name" value="Cyclophilin-like"/>
    <property type="match status" value="1"/>
</dbReference>
<dbReference type="EMBL" id="BDSP01000150">
    <property type="protein sequence ID" value="GAX20574.1"/>
    <property type="molecule type" value="Genomic_DNA"/>
</dbReference>
<feature type="transmembrane region" description="Helical" evidence="2">
    <location>
        <begin position="70"/>
        <end position="88"/>
    </location>
</feature>
<gene>
    <name evidence="4" type="ORF">FisN_3Hh576</name>
</gene>
<sequence>MSDDDSDSFELHSHFHDCEEASQRIISPAQIRFMANPQSPSAETVLPFVPIISPSENYKNPYRRKTGPRVSWVFATCLILGCAFGYISRQVVGNTREQVLAMEHTRKLLYEKSVSVESELNRLKRQIHAINMMSETAPSNEIMKVSNIRAMHQMMRAQDRVDQFEKQADGLRKKIQAASLAGIYQKYGTGVHRVEFELVFADGKKGPTQFVMELAPSELMPHAVEAFLDMVSNQLIDGCSFIMSALNVIKASPLPYDGSSAKVKAQSFADLGLDQLAFKEYHPQFPHQKYTMGFTADGSPNFFLNTADNTFAHEGDPCFGTVVQGFDTIHRLESFPTRNGVWFTQRVGIQSATILDNSGVDPKKRFKTRA</sequence>
<feature type="domain" description="PPIase cyclophilin-type" evidence="3">
    <location>
        <begin position="209"/>
        <end position="353"/>
    </location>
</feature>
<evidence type="ECO:0000259" key="3">
    <source>
        <dbReference type="Pfam" id="PF00160"/>
    </source>
</evidence>
<organism evidence="4 5">
    <name type="scientific">Fistulifera solaris</name>
    <name type="common">Oleaginous diatom</name>
    <dbReference type="NCBI Taxonomy" id="1519565"/>
    <lineage>
        <taxon>Eukaryota</taxon>
        <taxon>Sar</taxon>
        <taxon>Stramenopiles</taxon>
        <taxon>Ochrophyta</taxon>
        <taxon>Bacillariophyta</taxon>
        <taxon>Bacillariophyceae</taxon>
        <taxon>Bacillariophycidae</taxon>
        <taxon>Naviculales</taxon>
        <taxon>Naviculaceae</taxon>
        <taxon>Fistulifera</taxon>
    </lineage>
</organism>
<dbReference type="Pfam" id="PF00160">
    <property type="entry name" value="Pro_isomerase"/>
    <property type="match status" value="1"/>
</dbReference>
<evidence type="ECO:0000256" key="1">
    <source>
        <dbReference type="SAM" id="Coils"/>
    </source>
</evidence>
<evidence type="ECO:0000313" key="4">
    <source>
        <dbReference type="EMBL" id="GAX20574.1"/>
    </source>
</evidence>
<keyword evidence="2" id="KW-0472">Membrane</keyword>
<keyword evidence="2" id="KW-1133">Transmembrane helix</keyword>
<evidence type="ECO:0000256" key="2">
    <source>
        <dbReference type="SAM" id="Phobius"/>
    </source>
</evidence>
<accession>A0A1Z5K2U6</accession>
<dbReference type="SUPFAM" id="SSF50891">
    <property type="entry name" value="Cyclophilin-like"/>
    <property type="match status" value="1"/>
</dbReference>
<keyword evidence="1" id="KW-0175">Coiled coil</keyword>
<protein>
    <recommendedName>
        <fullName evidence="3">PPIase cyclophilin-type domain-containing protein</fullName>
    </recommendedName>
</protein>
<keyword evidence="2" id="KW-0812">Transmembrane</keyword>
<dbReference type="InParanoid" id="A0A1Z5K2U6"/>
<name>A0A1Z5K2U6_FISSO</name>
<dbReference type="InterPro" id="IPR002130">
    <property type="entry name" value="Cyclophilin-type_PPIase_dom"/>
</dbReference>
<keyword evidence="5" id="KW-1185">Reference proteome</keyword>
<dbReference type="InterPro" id="IPR029000">
    <property type="entry name" value="Cyclophilin-like_dom_sf"/>
</dbReference>
<proteinExistence type="predicted"/>
<dbReference type="AlphaFoldDB" id="A0A1Z5K2U6"/>
<reference evidence="4 5" key="1">
    <citation type="journal article" date="2015" name="Plant Cell">
        <title>Oil accumulation by the oleaginous diatom Fistulifera solaris as revealed by the genome and transcriptome.</title>
        <authorList>
            <person name="Tanaka T."/>
            <person name="Maeda Y."/>
            <person name="Veluchamy A."/>
            <person name="Tanaka M."/>
            <person name="Abida H."/>
            <person name="Marechal E."/>
            <person name="Bowler C."/>
            <person name="Muto M."/>
            <person name="Sunaga Y."/>
            <person name="Tanaka M."/>
            <person name="Yoshino T."/>
            <person name="Taniguchi T."/>
            <person name="Fukuda Y."/>
            <person name="Nemoto M."/>
            <person name="Matsumoto M."/>
            <person name="Wong P.S."/>
            <person name="Aburatani S."/>
            <person name="Fujibuchi W."/>
        </authorList>
    </citation>
    <scope>NUCLEOTIDE SEQUENCE [LARGE SCALE GENOMIC DNA]</scope>
    <source>
        <strain evidence="4 5">JPCC DA0580</strain>
    </source>
</reference>
<evidence type="ECO:0000313" key="5">
    <source>
        <dbReference type="Proteomes" id="UP000198406"/>
    </source>
</evidence>
<dbReference type="Proteomes" id="UP000198406">
    <property type="component" value="Unassembled WGS sequence"/>
</dbReference>
<dbReference type="OrthoDB" id="41872at2759"/>
<comment type="caution">
    <text evidence="4">The sequence shown here is derived from an EMBL/GenBank/DDBJ whole genome shotgun (WGS) entry which is preliminary data.</text>
</comment>
<feature type="coiled-coil region" evidence="1">
    <location>
        <begin position="147"/>
        <end position="181"/>
    </location>
</feature>
<dbReference type="GO" id="GO:0003755">
    <property type="term" value="F:peptidyl-prolyl cis-trans isomerase activity"/>
    <property type="evidence" value="ECO:0007669"/>
    <property type="project" value="InterPro"/>
</dbReference>